<dbReference type="STRING" id="383855.M3AT59"/>
<feature type="compositionally biased region" description="Pro residues" evidence="1">
    <location>
        <begin position="756"/>
        <end position="769"/>
    </location>
</feature>
<protein>
    <recommendedName>
        <fullName evidence="2">DUF8004 domain-containing protein</fullName>
    </recommendedName>
</protein>
<keyword evidence="4" id="KW-1185">Reference proteome</keyword>
<dbReference type="GeneID" id="19342497"/>
<reference evidence="3 4" key="1">
    <citation type="journal article" date="2012" name="PLoS Pathog.">
        <title>Diverse lifestyles and strategies of plant pathogenesis encoded in the genomes of eighteen Dothideomycetes fungi.</title>
        <authorList>
            <person name="Ohm R.A."/>
            <person name="Feau N."/>
            <person name="Henrissat B."/>
            <person name="Schoch C.L."/>
            <person name="Horwitz B.A."/>
            <person name="Barry K.W."/>
            <person name="Condon B.J."/>
            <person name="Copeland A.C."/>
            <person name="Dhillon B."/>
            <person name="Glaser F."/>
            <person name="Hesse C.N."/>
            <person name="Kosti I."/>
            <person name="LaButti K."/>
            <person name="Lindquist E.A."/>
            <person name="Lucas S."/>
            <person name="Salamov A.A."/>
            <person name="Bradshaw R.E."/>
            <person name="Ciuffetti L."/>
            <person name="Hamelin R.C."/>
            <person name="Kema G.H.J."/>
            <person name="Lawrence C."/>
            <person name="Scott J.A."/>
            <person name="Spatafora J.W."/>
            <person name="Turgeon B.G."/>
            <person name="de Wit P.J.G.M."/>
            <person name="Zhong S."/>
            <person name="Goodwin S.B."/>
            <person name="Grigoriev I.V."/>
        </authorList>
    </citation>
    <scope>NUCLEOTIDE SEQUENCE [LARGE SCALE GENOMIC DNA]</scope>
    <source>
        <strain evidence="3 4">CIRAD86</strain>
    </source>
</reference>
<sequence>MRARPYSYERSIQTDNAPRASSFGTIRRVYRYDGINKTRSTWDGLRKDPELWSTEGDCTIHFYSYNSSKRGPSLRIPFRVVEQTNSRYLLQHCLQRFEPTSPAISDNDHSDSGYGGSVSSDQAALQCVELYISAPPHATKHEAHIFHLSTRNYFAYLLDAPLVGESLGKALIGLWSRLQLWQPSDMIASDFRVYCQEQGYLSYSENPDYALATLHFCEQTKSKDMWVDAFSHCAGMYHRLQRSDEIFSLSSTSKALLRAASLKMDQHITQAIKSIGTFLEEELGLGYLGLSKPLRDHLDLYRSTLHSFYVNKVGYWPPKENASMDKGLWRGMYNDFRSLYDYLADTLSSNDRAENRADGGVCVMQNLHNFDERHHYTHLPHPLPLLPEQAPSKRTVDPQRGSRSFKLGRRITFTEPRTVTTPAQALKKATNSHRLEVMNNGLVQDYMRFERSKLEEKTTITEARKVRFMLAYCMLQTLISITRAPPEVRDADTPSYPLCVLSARFPPWMDDTSVFHIPKSPVKDAERNLPVELPDTSKASEEDRISIHPDCEADNANAYFTNMNSITRSGSDMSLSSMAPPLRRSSARGRRESFMNGVSSLHRSMMGSLTRAQRRGSVRSSHCNSIVSPISPTIARSNTLTSYKEIMVEGYGNGLIKSNSTPSFIALAARKSMSQESIQTIIAELPANANANANASSDPNSTPTLPMQQLSIGIGGGGGGPEEALQTLESNNNPTTTSSPLSNFDFNFTTTNPNPTKHPTPSPPEPPPALKRQKPSTYAAKLLLSRKPSGFNNTNPSTSTTTALSYTMMPNKENLEEEEDYGSRGRRQLRQTMMVRKGGGNKKGCLGAGRVGEE</sequence>
<dbReference type="KEGG" id="pfj:MYCFIDRAFT_86846"/>
<gene>
    <name evidence="3" type="ORF">MYCFIDRAFT_86846</name>
</gene>
<feature type="domain" description="DUF8004" evidence="2">
    <location>
        <begin position="189"/>
        <end position="279"/>
    </location>
</feature>
<feature type="compositionally biased region" description="Gly residues" evidence="1">
    <location>
        <begin position="837"/>
        <end position="854"/>
    </location>
</feature>
<organism evidence="3 4">
    <name type="scientific">Pseudocercospora fijiensis (strain CIRAD86)</name>
    <name type="common">Black leaf streak disease fungus</name>
    <name type="synonym">Mycosphaerella fijiensis</name>
    <dbReference type="NCBI Taxonomy" id="383855"/>
    <lineage>
        <taxon>Eukaryota</taxon>
        <taxon>Fungi</taxon>
        <taxon>Dikarya</taxon>
        <taxon>Ascomycota</taxon>
        <taxon>Pezizomycotina</taxon>
        <taxon>Dothideomycetes</taxon>
        <taxon>Dothideomycetidae</taxon>
        <taxon>Mycosphaerellales</taxon>
        <taxon>Mycosphaerellaceae</taxon>
        <taxon>Pseudocercospora</taxon>
    </lineage>
</organism>
<dbReference type="PANTHER" id="PTHR39601:SF1">
    <property type="entry name" value="CHORIOGENIN HMINOR"/>
    <property type="match status" value="1"/>
</dbReference>
<evidence type="ECO:0000256" key="1">
    <source>
        <dbReference type="SAM" id="MobiDB-lite"/>
    </source>
</evidence>
<dbReference type="Proteomes" id="UP000016932">
    <property type="component" value="Unassembled WGS sequence"/>
</dbReference>
<evidence type="ECO:0000313" key="4">
    <source>
        <dbReference type="Proteomes" id="UP000016932"/>
    </source>
</evidence>
<dbReference type="EMBL" id="KB446561">
    <property type="protein sequence ID" value="EME80308.1"/>
    <property type="molecule type" value="Genomic_DNA"/>
</dbReference>
<name>M3AT59_PSEFD</name>
<dbReference type="VEuPathDB" id="FungiDB:MYCFIDRAFT_86846"/>
<dbReference type="PANTHER" id="PTHR39601">
    <property type="entry name" value="CHORIOGENIN HMINOR"/>
    <property type="match status" value="1"/>
</dbReference>
<dbReference type="HOGENOM" id="CLU_010761_1_0_1"/>
<dbReference type="AlphaFoldDB" id="M3AT59"/>
<dbReference type="eggNOG" id="ENOG502RYFW">
    <property type="taxonomic scope" value="Eukaryota"/>
</dbReference>
<dbReference type="OrthoDB" id="4114825at2759"/>
<evidence type="ECO:0000259" key="2">
    <source>
        <dbReference type="Pfam" id="PF26013"/>
    </source>
</evidence>
<feature type="compositionally biased region" description="Polar residues" evidence="1">
    <location>
        <begin position="727"/>
        <end position="748"/>
    </location>
</feature>
<dbReference type="InterPro" id="IPR023650">
    <property type="entry name" value="Beta-lactam_class-A_AS"/>
</dbReference>
<feature type="region of interest" description="Disordered" evidence="1">
    <location>
        <begin position="833"/>
        <end position="854"/>
    </location>
</feature>
<dbReference type="RefSeq" id="XP_007929287.1">
    <property type="nucleotide sequence ID" value="XM_007931096.1"/>
</dbReference>
<dbReference type="PROSITE" id="PS00146">
    <property type="entry name" value="BETA_LACTAMASE_A"/>
    <property type="match status" value="1"/>
</dbReference>
<feature type="region of interest" description="Disordered" evidence="1">
    <location>
        <begin position="571"/>
        <end position="590"/>
    </location>
</feature>
<accession>M3AT59</accession>
<proteinExistence type="predicted"/>
<evidence type="ECO:0000313" key="3">
    <source>
        <dbReference type="EMBL" id="EME80308.1"/>
    </source>
</evidence>
<dbReference type="Pfam" id="PF26013">
    <property type="entry name" value="DUF8004"/>
    <property type="match status" value="1"/>
</dbReference>
<feature type="compositionally biased region" description="Polar residues" evidence="1">
    <location>
        <begin position="696"/>
        <end position="711"/>
    </location>
</feature>
<dbReference type="InterPro" id="IPR058317">
    <property type="entry name" value="DUF8004"/>
</dbReference>
<feature type="region of interest" description="Disordered" evidence="1">
    <location>
        <begin position="692"/>
        <end position="773"/>
    </location>
</feature>